<evidence type="ECO:0000313" key="3">
    <source>
        <dbReference type="Proteomes" id="UP000515663"/>
    </source>
</evidence>
<dbReference type="Pfam" id="PF02515">
    <property type="entry name" value="CoA_transf_3"/>
    <property type="match status" value="1"/>
</dbReference>
<dbReference type="Proteomes" id="UP000515663">
    <property type="component" value="Chromosome"/>
</dbReference>
<dbReference type="RefSeq" id="WP_219849754.1">
    <property type="nucleotide sequence ID" value="NZ_CP059491.1"/>
</dbReference>
<dbReference type="PANTHER" id="PTHR48207:SF3">
    <property type="entry name" value="SUCCINATE--HYDROXYMETHYLGLUTARATE COA-TRANSFERASE"/>
    <property type="match status" value="1"/>
</dbReference>
<dbReference type="KEGG" id="gji:H1R19_18300"/>
<dbReference type="InterPro" id="IPR050483">
    <property type="entry name" value="CoA-transferase_III_domain"/>
</dbReference>
<dbReference type="InterPro" id="IPR003673">
    <property type="entry name" value="CoA-Trfase_fam_III"/>
</dbReference>
<dbReference type="AlphaFoldDB" id="A0A7D7RNZ4"/>
<protein>
    <submittedName>
        <fullName evidence="2">CoA transferase</fullName>
    </submittedName>
</protein>
<proteinExistence type="predicted"/>
<dbReference type="GO" id="GO:0008410">
    <property type="term" value="F:CoA-transferase activity"/>
    <property type="evidence" value="ECO:0007669"/>
    <property type="project" value="TreeGrafter"/>
</dbReference>
<dbReference type="PANTHER" id="PTHR48207">
    <property type="entry name" value="SUCCINATE--HYDROXYMETHYLGLUTARATE COA-TRANSFERASE"/>
    <property type="match status" value="1"/>
</dbReference>
<keyword evidence="3" id="KW-1185">Reference proteome</keyword>
<gene>
    <name evidence="2" type="ORF">H1R19_18300</name>
</gene>
<name>A0A7D7RNZ4_9ACTN</name>
<keyword evidence="1 2" id="KW-0808">Transferase</keyword>
<dbReference type="SUPFAM" id="SSF89796">
    <property type="entry name" value="CoA-transferase family III (CaiB/BaiF)"/>
    <property type="match status" value="1"/>
</dbReference>
<dbReference type="Gene3D" id="3.30.1540.10">
    <property type="entry name" value="formyl-coa transferase, domain 3"/>
    <property type="match status" value="1"/>
</dbReference>
<sequence>MNASHQSGTRPFEGLTVVELIDDPAGEYTGKLFADLGADVIKVEPPRGAPSRHQGPFIGGEDNPDRSLEFWSYGTSKRSIVADSADEDDIAVVRALCGRADMLIVDREEAVERFGASFDALRERNPGLILVVISPFGLKGPWAGYRTSDLVALAAGGLLNSCGYDDHSIPPIRPGGNQGYQLGAIFAYMAAMLALVERQSSGQGQILDVSIHGANAVSGELANPYWFYPKAVVQRQTCRHAQPVPTQPALFECADGAYVYLALILADQHMWRALVSWMDEIGVAADLVEPEYDSLEYRQEQFGHIQQMIEVFFMIQDSATAYDEGQRRGLPVGPLKSFEELPADPQLAARGFFTQVPDGEGGTITYPGAPWQFSAFSSRPGRAPRLGEHTDAVRAEVAAGTGVQSARA</sequence>
<reference evidence="3" key="1">
    <citation type="submission" date="2020-07" db="EMBL/GenBank/DDBJ databases">
        <title>novel species isolated from the respiratory tract of Marmot.</title>
        <authorList>
            <person name="Zhang G."/>
        </authorList>
    </citation>
    <scope>NUCLEOTIDE SEQUENCE [LARGE SCALE GENOMIC DNA]</scope>
    <source>
        <strain evidence="3">686</strain>
    </source>
</reference>
<organism evidence="2 3">
    <name type="scientific">Gordonia jinghuaiqii</name>
    <dbReference type="NCBI Taxonomy" id="2758710"/>
    <lineage>
        <taxon>Bacteria</taxon>
        <taxon>Bacillati</taxon>
        <taxon>Actinomycetota</taxon>
        <taxon>Actinomycetes</taxon>
        <taxon>Mycobacteriales</taxon>
        <taxon>Gordoniaceae</taxon>
        <taxon>Gordonia</taxon>
    </lineage>
</organism>
<dbReference type="Gene3D" id="3.40.50.10540">
    <property type="entry name" value="Crotonobetainyl-coa:carnitine coa-transferase, domain 1"/>
    <property type="match status" value="1"/>
</dbReference>
<evidence type="ECO:0000256" key="1">
    <source>
        <dbReference type="ARBA" id="ARBA00022679"/>
    </source>
</evidence>
<accession>A0A7D7RNZ4</accession>
<dbReference type="EMBL" id="CP059491">
    <property type="protein sequence ID" value="QMT00813.1"/>
    <property type="molecule type" value="Genomic_DNA"/>
</dbReference>
<dbReference type="InterPro" id="IPR044855">
    <property type="entry name" value="CoA-Trfase_III_dom3_sf"/>
</dbReference>
<dbReference type="InterPro" id="IPR023606">
    <property type="entry name" value="CoA-Trfase_III_dom_1_sf"/>
</dbReference>
<evidence type="ECO:0000313" key="2">
    <source>
        <dbReference type="EMBL" id="QMT00813.1"/>
    </source>
</evidence>